<evidence type="ECO:0000313" key="2">
    <source>
        <dbReference type="Proteomes" id="UP000789366"/>
    </source>
</evidence>
<dbReference type="Proteomes" id="UP000789366">
    <property type="component" value="Unassembled WGS sequence"/>
</dbReference>
<feature type="non-terminal residue" evidence="1">
    <location>
        <position position="1"/>
    </location>
</feature>
<dbReference type="EMBL" id="CAJVPW010012709">
    <property type="protein sequence ID" value="CAG8638057.1"/>
    <property type="molecule type" value="Genomic_DNA"/>
</dbReference>
<name>A0ACA9NBL3_9GLOM</name>
<accession>A0ACA9NBL3</accession>
<proteinExistence type="predicted"/>
<gene>
    <name evidence="1" type="ORF">SPELUC_LOCUS8457</name>
</gene>
<reference evidence="1" key="1">
    <citation type="submission" date="2021-06" db="EMBL/GenBank/DDBJ databases">
        <authorList>
            <person name="Kallberg Y."/>
            <person name="Tangrot J."/>
            <person name="Rosling A."/>
        </authorList>
    </citation>
    <scope>NUCLEOTIDE SEQUENCE</scope>
    <source>
        <strain evidence="1">28 12/20/2015</strain>
    </source>
</reference>
<protein>
    <submittedName>
        <fullName evidence="1">7841_t:CDS:1</fullName>
    </submittedName>
</protein>
<sequence>RPIRWLENTLSNSTHYKSCKEETKLQKFLSLLSTFETLTKLISFFKPFEKTTQLLGGENYCTLSLVTLAIEILIQNLKNSTNDNDNIVQTIRKLLFENLEEYSCEENNLNFAQLSQSQQSQSLITELFSEPIIQQQDTNTCNKFTKYIDML</sequence>
<evidence type="ECO:0000313" key="1">
    <source>
        <dbReference type="EMBL" id="CAG8638057.1"/>
    </source>
</evidence>
<keyword evidence="2" id="KW-1185">Reference proteome</keyword>
<comment type="caution">
    <text evidence="1">The sequence shown here is derived from an EMBL/GenBank/DDBJ whole genome shotgun (WGS) entry which is preliminary data.</text>
</comment>
<organism evidence="1 2">
    <name type="scientific">Cetraspora pellucida</name>
    <dbReference type="NCBI Taxonomy" id="1433469"/>
    <lineage>
        <taxon>Eukaryota</taxon>
        <taxon>Fungi</taxon>
        <taxon>Fungi incertae sedis</taxon>
        <taxon>Mucoromycota</taxon>
        <taxon>Glomeromycotina</taxon>
        <taxon>Glomeromycetes</taxon>
        <taxon>Diversisporales</taxon>
        <taxon>Gigasporaceae</taxon>
        <taxon>Cetraspora</taxon>
    </lineage>
</organism>